<dbReference type="Pfam" id="PF14496">
    <property type="entry name" value="NEL"/>
    <property type="match status" value="1"/>
</dbReference>
<evidence type="ECO:0000256" key="4">
    <source>
        <dbReference type="ARBA" id="ARBA00009868"/>
    </source>
</evidence>
<dbReference type="GO" id="GO:0005576">
    <property type="term" value="C:extracellular region"/>
    <property type="evidence" value="ECO:0007669"/>
    <property type="project" value="UniProtKB-SubCell"/>
</dbReference>
<evidence type="ECO:0000256" key="8">
    <source>
        <dbReference type="ARBA" id="ARBA00022679"/>
    </source>
</evidence>
<proteinExistence type="inferred from homology"/>
<evidence type="ECO:0000256" key="6">
    <source>
        <dbReference type="ARBA" id="ARBA00022525"/>
    </source>
</evidence>
<dbReference type="Pfam" id="PF20178">
    <property type="entry name" value="ToxA_N"/>
    <property type="match status" value="1"/>
</dbReference>
<comment type="caution">
    <text evidence="16">The sequence shown here is derived from an EMBL/GenBank/DDBJ whole genome shotgun (WGS) entry which is preliminary data.</text>
</comment>
<comment type="PTM">
    <text evidence="14">Ubiquitinated in the presence of host E1 ubiquitin-activating enzyme, E2 ubiquitin-conjugating enzyme and ubiquitin.</text>
</comment>
<evidence type="ECO:0000256" key="1">
    <source>
        <dbReference type="ARBA" id="ARBA00000900"/>
    </source>
</evidence>
<evidence type="ECO:0000256" key="14">
    <source>
        <dbReference type="PROSITE-ProRule" id="PRU01398"/>
    </source>
</evidence>
<evidence type="ECO:0000256" key="2">
    <source>
        <dbReference type="ARBA" id="ARBA00004192"/>
    </source>
</evidence>
<evidence type="ECO:0000256" key="7">
    <source>
        <dbReference type="ARBA" id="ARBA00022614"/>
    </source>
</evidence>
<comment type="catalytic activity">
    <reaction evidence="1">
        <text>S-ubiquitinyl-[E2 ubiquitin-conjugating enzyme]-L-cysteine + [acceptor protein]-L-lysine = [E2 ubiquitin-conjugating enzyme]-L-cysteine + N(6)-ubiquitinyl-[acceptor protein]-L-lysine.</text>
        <dbReference type="EC" id="2.3.2.27"/>
    </reaction>
</comment>
<dbReference type="PROSITE" id="PS52053">
    <property type="entry name" value="NEL"/>
    <property type="match status" value="1"/>
</dbReference>
<organism evidence="16 17">
    <name type="scientific">Pseudomonas putida</name>
    <name type="common">Arthrobacter siderocapsulatus</name>
    <dbReference type="NCBI Taxonomy" id="303"/>
    <lineage>
        <taxon>Bacteria</taxon>
        <taxon>Pseudomonadati</taxon>
        <taxon>Pseudomonadota</taxon>
        <taxon>Gammaproteobacteria</taxon>
        <taxon>Pseudomonadales</taxon>
        <taxon>Pseudomonadaceae</taxon>
        <taxon>Pseudomonas</taxon>
    </lineage>
</organism>
<evidence type="ECO:0000256" key="12">
    <source>
        <dbReference type="ARBA" id="ARBA00023026"/>
    </source>
</evidence>
<dbReference type="Gene3D" id="3.80.10.10">
    <property type="entry name" value="Ribonuclease Inhibitor"/>
    <property type="match status" value="1"/>
</dbReference>
<dbReference type="SUPFAM" id="SSF52058">
    <property type="entry name" value="L domain-like"/>
    <property type="match status" value="1"/>
</dbReference>
<dbReference type="PANTHER" id="PTHR47114">
    <property type="match status" value="1"/>
</dbReference>
<protein>
    <recommendedName>
        <fullName evidence="5">RING-type E3 ubiquitin transferase</fullName>
        <ecNumber evidence="5">2.3.2.27</ecNumber>
    </recommendedName>
</protein>
<keyword evidence="6 14" id="KW-0964">Secreted</keyword>
<evidence type="ECO:0000256" key="5">
    <source>
        <dbReference type="ARBA" id="ARBA00012483"/>
    </source>
</evidence>
<dbReference type="SMART" id="SM00369">
    <property type="entry name" value="LRR_TYP"/>
    <property type="match status" value="3"/>
</dbReference>
<dbReference type="EMBL" id="NBWC01000025">
    <property type="protein sequence ID" value="ORL62798.1"/>
    <property type="molecule type" value="Genomic_DNA"/>
</dbReference>
<dbReference type="InterPro" id="IPR032675">
    <property type="entry name" value="LRR_dom_sf"/>
</dbReference>
<accession>A0A1X0ZSZ3</accession>
<dbReference type="InterPro" id="IPR046673">
    <property type="entry name" value="ToxA_N"/>
</dbReference>
<comment type="subcellular location">
    <subcellularLocation>
        <location evidence="2">Host cytoplasm</location>
    </subcellularLocation>
    <subcellularLocation>
        <location evidence="3">Secreted</location>
    </subcellularLocation>
</comment>
<dbReference type="Gene3D" id="1.20.58.360">
    <property type="entry name" value="Shigella T3SS effector IpaH defines"/>
    <property type="match status" value="1"/>
</dbReference>
<gene>
    <name evidence="16" type="ORF">B7H17_17485</name>
</gene>
<keyword evidence="11 14" id="KW-0832">Ubl conjugation</keyword>
<keyword evidence="8 14" id="KW-0808">Transferase</keyword>
<sequence>MALLPGDMTMDSSDNVADTDAKLTRLEQTIQDSLIGQCLPGWIRQATAGQLTALGQALGESLRLRHQVDRMLKRIEPLDRFVLSRLETALHQRYRAKFDVRQWRFIRGIAQPVINTQPVGAHLTTWDYKDMPLLEAALRNFTQDEALPGTQAPGNRLAHPRAGKLKPPSAIEFAGLCRELDLGAEYQRHLAQVLTAQAADAEGDGAWLLAQSSRQDMLVEAYQARLQGHVTEQELELIVGLCRHGKPGLLQGHRVVAKQLSLLGCPLERILVLDVIEQGVIRDTTRRVLLNVPEDPNGAWTAFPSLRHAANELGRRLRTTDYQAFFARFVRQRHSQAFYATVTPGYRDLPVWANLDLQEHMSAYPLPLFDNLARLGIEKIKDDAAVIATPVAQLDLALQRAHDERLIVGGWFLVGLAGLFVPALGALLLASTAWELLEDVVLGVEAWREGDDALALDHIMNVAKDVVLIGATTAALGAASRAWARSSRVDSLVPAYLENGTVKFWDHDLAPFRSPPPPPDAARDPQGVYRLGEWAWVEMDGYYYSVQRTVEGQWCLRPRQGHAPLLAHNGAGAWRLSSEQPALWSDAHGLFRRFGGRFRELDDEQIDQLMLIHAIDGDYLRGLHVRGLAPDAELADSVLRVRLDLRIRVVIGQLRSGEPVSDQGVLQHARQLPGANGLSDQALAERAWDDRRLLLERLYDSAQDSDTADTRALRKVFPSLHRRAAQAVIEQACAVDRERLLNSGRVSLRLSEAARARMLRVRAVRVFEAFHLDTPQNADLARVVLGMLEHLPGAAKGIRWRLFESYSNGPLLFSVPQGETAFDLVHVHGRFILLDAQGQVQGETGELFEVMAQAYRVDQRDAMGIHDPFDHNLRVLLARQALQRREQTLRLLGVSRSSIEMRAPLRQVDGRLGYPLGGRRPRHVGQGLVPWTLQMELRRVYPGYTEEQITTWALDLQRAGRDLVVELGALREQLRTLQRSLAEWVDTARDRRTRSDRRAIMAQLLACWQRIGDGLPMAVQATEARLVLNNRQPGHLPELPERSFSHVIELSIIGMGLERVPAGFLQAFPRLGILQIANNQLNRLPPRLGQMPQLRELDLYGNQIALDAGQAAELSRCTYLECINLSYNPLGRTFSLVGFERLHRLLMRHTQITQLPPGLLECQALEHADLSDNRIVQLPQALYQAPLWLRHRLRLAGNPLAQADAVALREQAQDLEQQNIHARRWRDAAPPRHRDELLQTWCVIDAMEGSQGVMELLRRLLDTQAFRTQPQQLAIRVSNLLRGLRDDAALREELFAHADDALTCQDSVLWRFINLEVRVMAARTRAQTPPARQQDALLRLGRQLWRMDQVTTRVNHYIHALDAARTPADPIEVELGYYLALRGPLDLPVHDSEMEYPWSSRIDPSQVERIRSAVLAGEEHQVLTDWMVDQTFWQEHLAQAHQEAFSTLNAPHHERLERLIARLEAAQAREDVSPTDRQALVEQIEAKIRRAHQLQKADERYLMRRLTSEALEAACEHTAIDVR</sequence>
<dbReference type="GO" id="GO:0030430">
    <property type="term" value="C:host cell cytoplasm"/>
    <property type="evidence" value="ECO:0007669"/>
    <property type="project" value="UniProtKB-SubCell"/>
</dbReference>
<evidence type="ECO:0000313" key="16">
    <source>
        <dbReference type="EMBL" id="ORL62798.1"/>
    </source>
</evidence>
<dbReference type="GO" id="GO:0016567">
    <property type="term" value="P:protein ubiquitination"/>
    <property type="evidence" value="ECO:0007669"/>
    <property type="project" value="InterPro"/>
</dbReference>
<dbReference type="GO" id="GO:0061630">
    <property type="term" value="F:ubiquitin protein ligase activity"/>
    <property type="evidence" value="ECO:0007669"/>
    <property type="project" value="UniProtKB-EC"/>
</dbReference>
<dbReference type="OrthoDB" id="1467561at2"/>
<evidence type="ECO:0000256" key="13">
    <source>
        <dbReference type="ARBA" id="ARBA00023200"/>
    </source>
</evidence>
<dbReference type="InterPro" id="IPR029487">
    <property type="entry name" value="NEL_dom"/>
</dbReference>
<feature type="domain" description="NEL" evidence="15">
    <location>
        <begin position="1217"/>
        <end position="1523"/>
    </location>
</feature>
<dbReference type="InterPro" id="IPR003591">
    <property type="entry name" value="Leu-rich_rpt_typical-subtyp"/>
</dbReference>
<dbReference type="InterPro" id="IPR051071">
    <property type="entry name" value="LRR-bact_E3_ubiq_ligases"/>
</dbReference>
<evidence type="ECO:0000259" key="15">
    <source>
        <dbReference type="PROSITE" id="PS52053"/>
    </source>
</evidence>
<dbReference type="EC" id="2.3.2.27" evidence="5"/>
<keyword evidence="13 14" id="KW-1035">Host cytoplasm</keyword>
<dbReference type="Gene3D" id="1.20.1270.130">
    <property type="entry name" value="Shigella T3SS effector IpaH domain"/>
    <property type="match status" value="1"/>
</dbReference>
<keyword evidence="7" id="KW-0433">Leucine-rich repeat</keyword>
<keyword evidence="9" id="KW-0677">Repeat</keyword>
<reference evidence="16 17" key="1">
    <citation type="submission" date="2017-04" db="EMBL/GenBank/DDBJ databases">
        <title>Presence of VIM-2 positive Pseudomonas species in chickens and their surrounding environment.</title>
        <authorList>
            <person name="Zhang R."/>
        </authorList>
    </citation>
    <scope>NUCLEOTIDE SEQUENCE [LARGE SCALE GENOMIC DNA]</scope>
    <source>
        <strain evidence="16 17">DZ-C18</strain>
    </source>
</reference>
<evidence type="ECO:0000256" key="10">
    <source>
        <dbReference type="ARBA" id="ARBA00022786"/>
    </source>
</evidence>
<evidence type="ECO:0000256" key="11">
    <source>
        <dbReference type="ARBA" id="ARBA00022843"/>
    </source>
</evidence>
<comment type="similarity">
    <text evidence="4 14">Belongs to the LRR-containing bacterial E3 ligase family.</text>
</comment>
<evidence type="ECO:0000256" key="9">
    <source>
        <dbReference type="ARBA" id="ARBA00022737"/>
    </source>
</evidence>
<dbReference type="PANTHER" id="PTHR47114:SF2">
    <property type="entry name" value="OLIGODENDROCYTE-MYELIN GLYCOPROTEIN"/>
    <property type="match status" value="1"/>
</dbReference>
<evidence type="ECO:0000256" key="3">
    <source>
        <dbReference type="ARBA" id="ARBA00004613"/>
    </source>
</evidence>
<keyword evidence="10 14" id="KW-0833">Ubl conjugation pathway</keyword>
<feature type="active site" description="Glycyl thioester intermediate" evidence="14">
    <location>
        <position position="1304"/>
    </location>
</feature>
<keyword evidence="12" id="KW-0843">Virulence</keyword>
<name>A0A1X0ZSZ3_PSEPU</name>
<dbReference type="Proteomes" id="UP000193675">
    <property type="component" value="Unassembled WGS sequence"/>
</dbReference>
<evidence type="ECO:0000313" key="17">
    <source>
        <dbReference type="Proteomes" id="UP000193675"/>
    </source>
</evidence>